<keyword evidence="1" id="KW-0812">Transmembrane</keyword>
<dbReference type="EMBL" id="JAOZFE010000001">
    <property type="protein sequence ID" value="MCW0952525.1"/>
    <property type="molecule type" value="Genomic_DNA"/>
</dbReference>
<dbReference type="RefSeq" id="WP_213408734.1">
    <property type="nucleotide sequence ID" value="NZ_CP074441.1"/>
</dbReference>
<protein>
    <recommendedName>
        <fullName evidence="4">Integral membrane protein</fullName>
    </recommendedName>
</protein>
<gene>
    <name evidence="2" type="ORF">OIT44_00245</name>
</gene>
<evidence type="ECO:0000313" key="2">
    <source>
        <dbReference type="EMBL" id="MCW0952525.1"/>
    </source>
</evidence>
<keyword evidence="3" id="KW-1185">Reference proteome</keyword>
<dbReference type="Proteomes" id="UP001526225">
    <property type="component" value="Unassembled WGS sequence"/>
</dbReference>
<feature type="transmembrane region" description="Helical" evidence="1">
    <location>
        <begin position="6"/>
        <end position="25"/>
    </location>
</feature>
<proteinExistence type="predicted"/>
<keyword evidence="1" id="KW-1133">Transmembrane helix</keyword>
<evidence type="ECO:0000313" key="3">
    <source>
        <dbReference type="Proteomes" id="UP001526225"/>
    </source>
</evidence>
<organism evidence="2 3">
    <name type="scientific">Weissella ceti</name>
    <dbReference type="NCBI Taxonomy" id="759620"/>
    <lineage>
        <taxon>Bacteria</taxon>
        <taxon>Bacillati</taxon>
        <taxon>Bacillota</taxon>
        <taxon>Bacilli</taxon>
        <taxon>Lactobacillales</taxon>
        <taxon>Lactobacillaceae</taxon>
        <taxon>Weissella</taxon>
    </lineage>
</organism>
<comment type="caution">
    <text evidence="2">The sequence shown here is derived from an EMBL/GenBank/DDBJ whole genome shotgun (WGS) entry which is preliminary data.</text>
</comment>
<sequence>MLNPIVPILIALVGIIAAQINKRYWPKDKAKNLRWQGNASLIVGVAYLAFNIVMGYVITPPDVVFIGLLVILGSVFIVISYRMNSN</sequence>
<reference evidence="2 3" key="1">
    <citation type="submission" date="2022-10" db="EMBL/GenBank/DDBJ databases">
        <title>Weissella fermenti sp. nov., isolated from fermented cabbage.</title>
        <authorList>
            <person name="Lee J.K."/>
            <person name="Baek J.H."/>
            <person name="Choi D.G."/>
            <person name="Kim J.M."/>
            <person name="Jeon C.O."/>
        </authorList>
    </citation>
    <scope>NUCLEOTIDE SEQUENCE [LARGE SCALE GENOMIC DNA]</scope>
    <source>
        <strain evidence="2 3">KACC 18534</strain>
    </source>
</reference>
<name>A0ABT3E2F9_9LACO</name>
<keyword evidence="1" id="KW-0472">Membrane</keyword>
<feature type="transmembrane region" description="Helical" evidence="1">
    <location>
        <begin position="37"/>
        <end position="58"/>
    </location>
</feature>
<evidence type="ECO:0008006" key="4">
    <source>
        <dbReference type="Google" id="ProtNLM"/>
    </source>
</evidence>
<evidence type="ECO:0000256" key="1">
    <source>
        <dbReference type="SAM" id="Phobius"/>
    </source>
</evidence>
<feature type="transmembrane region" description="Helical" evidence="1">
    <location>
        <begin position="64"/>
        <end position="81"/>
    </location>
</feature>
<accession>A0ABT3E2F9</accession>